<comment type="similarity">
    <text evidence="1 4">Belongs to the SIS family. GutQ/KpsF subfamily.</text>
</comment>
<dbReference type="PROSITE" id="PS51371">
    <property type="entry name" value="CBS"/>
    <property type="match status" value="2"/>
</dbReference>
<evidence type="ECO:0000313" key="10">
    <source>
        <dbReference type="EMBL" id="SNS92971.1"/>
    </source>
</evidence>
<dbReference type="InterPro" id="IPR050986">
    <property type="entry name" value="GutQ/KpsF_isomerases"/>
</dbReference>
<dbReference type="AlphaFoldDB" id="A0A239IHD6"/>
<dbReference type="GO" id="GO:0016853">
    <property type="term" value="F:isomerase activity"/>
    <property type="evidence" value="ECO:0007669"/>
    <property type="project" value="UniProtKB-KW"/>
</dbReference>
<keyword evidence="2" id="KW-0677">Repeat</keyword>
<dbReference type="InterPro" id="IPR004800">
    <property type="entry name" value="KdsD/KpsF-type"/>
</dbReference>
<dbReference type="CDD" id="cd05014">
    <property type="entry name" value="SIS_Kpsf"/>
    <property type="match status" value="1"/>
</dbReference>
<keyword evidence="5" id="KW-0479">Metal-binding</keyword>
<name>A0A239IHD6_9BACT</name>
<evidence type="ECO:0000256" key="6">
    <source>
        <dbReference type="PIRSR" id="PIRSR004692-3"/>
    </source>
</evidence>
<dbReference type="PIRSF" id="PIRSF004692">
    <property type="entry name" value="KdsD_KpsF"/>
    <property type="match status" value="1"/>
</dbReference>
<dbReference type="PANTHER" id="PTHR42745">
    <property type="match status" value="1"/>
</dbReference>
<dbReference type="GO" id="GO:1901135">
    <property type="term" value="P:carbohydrate derivative metabolic process"/>
    <property type="evidence" value="ECO:0007669"/>
    <property type="project" value="InterPro"/>
</dbReference>
<evidence type="ECO:0000259" key="9">
    <source>
        <dbReference type="PROSITE" id="PS51464"/>
    </source>
</evidence>
<keyword evidence="11" id="KW-1185">Reference proteome</keyword>
<dbReference type="OrthoDB" id="9762536at2"/>
<evidence type="ECO:0000259" key="8">
    <source>
        <dbReference type="PROSITE" id="PS51371"/>
    </source>
</evidence>
<gene>
    <name evidence="10" type="ORF">SAMN05421770_103113</name>
</gene>
<dbReference type="SUPFAM" id="SSF53697">
    <property type="entry name" value="SIS domain"/>
    <property type="match status" value="1"/>
</dbReference>
<evidence type="ECO:0000256" key="7">
    <source>
        <dbReference type="PROSITE-ProRule" id="PRU00703"/>
    </source>
</evidence>
<evidence type="ECO:0000256" key="3">
    <source>
        <dbReference type="ARBA" id="ARBA00023122"/>
    </source>
</evidence>
<dbReference type="InterPro" id="IPR001347">
    <property type="entry name" value="SIS_dom"/>
</dbReference>
<dbReference type="Gene3D" id="3.10.580.10">
    <property type="entry name" value="CBS-domain"/>
    <property type="match status" value="1"/>
</dbReference>
<feature type="site" description="Catalytically relevant" evidence="6">
    <location>
        <position position="200"/>
    </location>
</feature>
<dbReference type="PROSITE" id="PS51464">
    <property type="entry name" value="SIS"/>
    <property type="match status" value="1"/>
</dbReference>
<feature type="site" description="Catalytically relevant" evidence="6">
    <location>
        <position position="66"/>
    </location>
</feature>
<protein>
    <submittedName>
        <fullName evidence="10">Arabinose-5-phosphate isomerase</fullName>
    </submittedName>
</protein>
<evidence type="ECO:0000256" key="4">
    <source>
        <dbReference type="PIRNR" id="PIRNR004692"/>
    </source>
</evidence>
<dbReference type="NCBIfam" id="TIGR00393">
    <property type="entry name" value="kpsF"/>
    <property type="match status" value="1"/>
</dbReference>
<keyword evidence="3 7" id="KW-0129">CBS domain</keyword>
<accession>A0A239IHD6</accession>
<dbReference type="PANTHER" id="PTHR42745:SF1">
    <property type="entry name" value="ARABINOSE 5-PHOSPHATE ISOMERASE KDSD"/>
    <property type="match status" value="1"/>
</dbReference>
<keyword evidence="5" id="KW-0862">Zinc</keyword>
<feature type="binding site" evidence="5">
    <location>
        <position position="89"/>
    </location>
    <ligand>
        <name>Zn(2+)</name>
        <dbReference type="ChEBI" id="CHEBI:29105"/>
    </ligand>
</feature>
<dbReference type="Proteomes" id="UP000198356">
    <property type="component" value="Unassembled WGS sequence"/>
</dbReference>
<dbReference type="EMBL" id="FZOU01000003">
    <property type="protein sequence ID" value="SNS92971.1"/>
    <property type="molecule type" value="Genomic_DNA"/>
</dbReference>
<feature type="domain" description="CBS" evidence="8">
    <location>
        <begin position="216"/>
        <end position="276"/>
    </location>
</feature>
<dbReference type="InterPro" id="IPR046348">
    <property type="entry name" value="SIS_dom_sf"/>
</dbReference>
<keyword evidence="10" id="KW-0413">Isomerase</keyword>
<evidence type="ECO:0000313" key="11">
    <source>
        <dbReference type="Proteomes" id="UP000198356"/>
    </source>
</evidence>
<dbReference type="GO" id="GO:0097367">
    <property type="term" value="F:carbohydrate derivative binding"/>
    <property type="evidence" value="ECO:0007669"/>
    <property type="project" value="InterPro"/>
</dbReference>
<dbReference type="Pfam" id="PF01380">
    <property type="entry name" value="SIS"/>
    <property type="match status" value="1"/>
</dbReference>
<dbReference type="Pfam" id="PF00571">
    <property type="entry name" value="CBS"/>
    <property type="match status" value="2"/>
</dbReference>
<evidence type="ECO:0000256" key="2">
    <source>
        <dbReference type="ARBA" id="ARBA00022737"/>
    </source>
</evidence>
<organism evidence="10 11">
    <name type="scientific">Granulicella rosea</name>
    <dbReference type="NCBI Taxonomy" id="474952"/>
    <lineage>
        <taxon>Bacteria</taxon>
        <taxon>Pseudomonadati</taxon>
        <taxon>Acidobacteriota</taxon>
        <taxon>Terriglobia</taxon>
        <taxon>Terriglobales</taxon>
        <taxon>Acidobacteriaceae</taxon>
        <taxon>Granulicella</taxon>
    </lineage>
</organism>
<dbReference type="Gene3D" id="3.40.50.10490">
    <property type="entry name" value="Glucose-6-phosphate isomerase like protein, domain 1"/>
    <property type="match status" value="1"/>
</dbReference>
<evidence type="ECO:0000256" key="5">
    <source>
        <dbReference type="PIRSR" id="PIRSR004692-2"/>
    </source>
</evidence>
<feature type="domain" description="CBS" evidence="8">
    <location>
        <begin position="284"/>
        <end position="337"/>
    </location>
</feature>
<dbReference type="CDD" id="cd04604">
    <property type="entry name" value="CBS_pair_SIS_assoc"/>
    <property type="match status" value="1"/>
</dbReference>
<feature type="site" description="Catalytically relevant" evidence="6">
    <location>
        <position position="159"/>
    </location>
</feature>
<feature type="site" description="Catalytically relevant" evidence="6">
    <location>
        <position position="118"/>
    </location>
</feature>
<dbReference type="GO" id="GO:0046872">
    <property type="term" value="F:metal ion binding"/>
    <property type="evidence" value="ECO:0007669"/>
    <property type="project" value="UniProtKB-KW"/>
</dbReference>
<proteinExistence type="inferred from homology"/>
<dbReference type="SMART" id="SM00116">
    <property type="entry name" value="CBS"/>
    <property type="match status" value="2"/>
</dbReference>
<dbReference type="GO" id="GO:0005975">
    <property type="term" value="P:carbohydrate metabolic process"/>
    <property type="evidence" value="ECO:0007669"/>
    <property type="project" value="InterPro"/>
</dbReference>
<reference evidence="10 11" key="1">
    <citation type="submission" date="2017-06" db="EMBL/GenBank/DDBJ databases">
        <authorList>
            <person name="Kim H.J."/>
            <person name="Triplett B.A."/>
        </authorList>
    </citation>
    <scope>NUCLEOTIDE SEQUENCE [LARGE SCALE GENOMIC DNA]</scope>
    <source>
        <strain evidence="10 11">DSM 18704</strain>
    </source>
</reference>
<dbReference type="RefSeq" id="WP_089408241.1">
    <property type="nucleotide sequence ID" value="NZ_FZOU01000003.1"/>
</dbReference>
<dbReference type="InterPro" id="IPR000644">
    <property type="entry name" value="CBS_dom"/>
</dbReference>
<evidence type="ECO:0000256" key="1">
    <source>
        <dbReference type="ARBA" id="ARBA00008165"/>
    </source>
</evidence>
<feature type="domain" description="SIS" evidence="9">
    <location>
        <begin position="44"/>
        <end position="191"/>
    </location>
</feature>
<sequence length="337" mass="35283">MANESATPLPGKDNSAARFVRVEAAALLELAARLENDQRAALEAALQLLEGCASGGHRVVVTGIGKSGIVARKIAATLRSTGTPAHFLHPAEALHGDLGMVAPGDLVLALSYSGETAEVLHLLPAFARIGAKVISLTGCATGTLAAASAVSLDVGVSEEACSNNLAPTASTTAMLALGDALALELSRRRGFQPEDFADLHPGGNLGRRLARVRDLMHAGEALPGVRPQTPMPEVIYEMSRKHLGMTTVLDESGRLAGIISDGDLRRLLERDGAHAMEKTAGEIMNPHPKTISPETFAETALVLMEQKKITSLIVVNPLDGRVEGVVHLHDLIDPKAG</sequence>
<dbReference type="InterPro" id="IPR046342">
    <property type="entry name" value="CBS_dom_sf"/>
</dbReference>
<dbReference type="InterPro" id="IPR035474">
    <property type="entry name" value="SIS_Kpsf"/>
</dbReference>